<reference evidence="8 9" key="1">
    <citation type="journal article" date="2023" name="bioRxiv">
        <title>Genome report: Whole genome sequence and annotation of Penstemon davidsonii.</title>
        <authorList>
            <person name="Ostevik K.L."/>
            <person name="Alabady M."/>
            <person name="Zhang M."/>
            <person name="Rausher M.D."/>
        </authorList>
    </citation>
    <scope>NUCLEOTIDE SEQUENCE [LARGE SCALE GENOMIC DNA]</scope>
    <source>
        <strain evidence="8">DNT005</strain>
        <tissue evidence="8">Whole leaf</tissue>
    </source>
</reference>
<comment type="function">
    <text evidence="1">May be involved in environmental stress response.</text>
</comment>
<evidence type="ECO:0000256" key="2">
    <source>
        <dbReference type="ARBA" id="ARBA00022723"/>
    </source>
</evidence>
<dbReference type="InterPro" id="IPR000058">
    <property type="entry name" value="Znf_AN1"/>
</dbReference>
<proteinExistence type="predicted"/>
<evidence type="ECO:0000259" key="7">
    <source>
        <dbReference type="PROSITE" id="PS51039"/>
    </source>
</evidence>
<keyword evidence="9" id="KW-1185">Reference proteome</keyword>
<dbReference type="PROSITE" id="PS51036">
    <property type="entry name" value="ZF_A20"/>
    <property type="match status" value="1"/>
</dbReference>
<dbReference type="Pfam" id="PF01754">
    <property type="entry name" value="zf-A20"/>
    <property type="match status" value="1"/>
</dbReference>
<dbReference type="InterPro" id="IPR002653">
    <property type="entry name" value="Znf_A20"/>
</dbReference>
<accession>A0ABR0DL21</accession>
<gene>
    <name evidence="8" type="ORF">RD792_005317</name>
</gene>
<name>A0ABR0DL21_9LAMI</name>
<dbReference type="Pfam" id="PF01428">
    <property type="entry name" value="zf-AN1"/>
    <property type="match status" value="1"/>
</dbReference>
<organism evidence="8 9">
    <name type="scientific">Penstemon davidsonii</name>
    <dbReference type="NCBI Taxonomy" id="160366"/>
    <lineage>
        <taxon>Eukaryota</taxon>
        <taxon>Viridiplantae</taxon>
        <taxon>Streptophyta</taxon>
        <taxon>Embryophyta</taxon>
        <taxon>Tracheophyta</taxon>
        <taxon>Spermatophyta</taxon>
        <taxon>Magnoliopsida</taxon>
        <taxon>eudicotyledons</taxon>
        <taxon>Gunneridae</taxon>
        <taxon>Pentapetalae</taxon>
        <taxon>asterids</taxon>
        <taxon>lamiids</taxon>
        <taxon>Lamiales</taxon>
        <taxon>Plantaginaceae</taxon>
        <taxon>Cheloneae</taxon>
        <taxon>Penstemon</taxon>
    </lineage>
</organism>
<dbReference type="SMART" id="SM00259">
    <property type="entry name" value="ZnF_A20"/>
    <property type="match status" value="1"/>
</dbReference>
<evidence type="ECO:0000313" key="8">
    <source>
        <dbReference type="EMBL" id="KAK4489508.1"/>
    </source>
</evidence>
<keyword evidence="4" id="KW-0862">Zinc</keyword>
<dbReference type="EMBL" id="JAYDYQ010001088">
    <property type="protein sequence ID" value="KAK4489508.1"/>
    <property type="molecule type" value="Genomic_DNA"/>
</dbReference>
<comment type="caution">
    <text evidence="8">The sequence shown here is derived from an EMBL/GenBank/DDBJ whole genome shotgun (WGS) entry which is preliminary data.</text>
</comment>
<evidence type="ECO:0000259" key="6">
    <source>
        <dbReference type="PROSITE" id="PS51036"/>
    </source>
</evidence>
<sequence>MVQELTPGPGPGKNVPIEHAIPDLVEIRVIPMTSLTGPASPPSRQLRLLPRAPRVEGPPIFLSPEEPLLLCTRGCGFFGTAANNGLCSKCYKDYLKEKMAKSAKTINQSSVSIDCANNVETMKPFKLIDEIDKVPIAKKNRCEICKRKIGVLGFECRCGGTFCGSHRYPETHPCTFDFKAAGKISIQKENPNCIADKIVDRI</sequence>
<dbReference type="SUPFAM" id="SSF57716">
    <property type="entry name" value="Glucocorticoid receptor-like (DNA-binding domain)"/>
    <property type="match status" value="1"/>
</dbReference>
<evidence type="ECO:0000256" key="1">
    <source>
        <dbReference type="ARBA" id="ARBA00003732"/>
    </source>
</evidence>
<dbReference type="PROSITE" id="PS51039">
    <property type="entry name" value="ZF_AN1"/>
    <property type="match status" value="1"/>
</dbReference>
<dbReference type="Proteomes" id="UP001291926">
    <property type="component" value="Unassembled WGS sequence"/>
</dbReference>
<dbReference type="PANTHER" id="PTHR10634:SF98">
    <property type="entry name" value="ZINC FINGER A20 AND AN1 DOMAIN-CONTAINING STRESS-ASSOCIATED PROTEIN 3"/>
    <property type="match status" value="1"/>
</dbReference>
<evidence type="ECO:0000256" key="5">
    <source>
        <dbReference type="PROSITE-ProRule" id="PRU00449"/>
    </source>
</evidence>
<protein>
    <submittedName>
        <fullName evidence="8">Uncharacterized protein</fullName>
    </submittedName>
</protein>
<keyword evidence="2" id="KW-0479">Metal-binding</keyword>
<dbReference type="PANTHER" id="PTHR10634">
    <property type="entry name" value="AN1-TYPE ZINC FINGER PROTEIN"/>
    <property type="match status" value="1"/>
</dbReference>
<dbReference type="Gene3D" id="1.20.5.4770">
    <property type="match status" value="1"/>
</dbReference>
<evidence type="ECO:0000256" key="3">
    <source>
        <dbReference type="ARBA" id="ARBA00022771"/>
    </source>
</evidence>
<feature type="domain" description="A20-type" evidence="6">
    <location>
        <begin position="65"/>
        <end position="99"/>
    </location>
</feature>
<dbReference type="SUPFAM" id="SSF118310">
    <property type="entry name" value="AN1-like Zinc finger"/>
    <property type="match status" value="1"/>
</dbReference>
<keyword evidence="3 5" id="KW-0863">Zinc-finger</keyword>
<dbReference type="InterPro" id="IPR035896">
    <property type="entry name" value="AN1-like_Znf"/>
</dbReference>
<dbReference type="SMART" id="SM00154">
    <property type="entry name" value="ZnF_AN1"/>
    <property type="match status" value="1"/>
</dbReference>
<evidence type="ECO:0000313" key="9">
    <source>
        <dbReference type="Proteomes" id="UP001291926"/>
    </source>
</evidence>
<dbReference type="Gene3D" id="4.10.1110.10">
    <property type="entry name" value="AN1-like Zinc finger"/>
    <property type="match status" value="1"/>
</dbReference>
<evidence type="ECO:0000256" key="4">
    <source>
        <dbReference type="ARBA" id="ARBA00022833"/>
    </source>
</evidence>
<dbReference type="InterPro" id="IPR050652">
    <property type="entry name" value="AN1_A20_ZnFinger"/>
</dbReference>
<feature type="domain" description="AN1-type" evidence="7">
    <location>
        <begin position="136"/>
        <end position="182"/>
    </location>
</feature>